<evidence type="ECO:0000259" key="3">
    <source>
        <dbReference type="PROSITE" id="PS50103"/>
    </source>
</evidence>
<protein>
    <recommendedName>
        <fullName evidence="3">C3H1-type domain-containing protein</fullName>
    </recommendedName>
</protein>
<proteinExistence type="predicted"/>
<evidence type="ECO:0000313" key="5">
    <source>
        <dbReference type="Proteomes" id="UP000006352"/>
    </source>
</evidence>
<feature type="domain" description="C3H1-type" evidence="3">
    <location>
        <begin position="420"/>
        <end position="447"/>
    </location>
</feature>
<dbReference type="PROSITE" id="PS50103">
    <property type="entry name" value="ZF_C3H1"/>
    <property type="match status" value="2"/>
</dbReference>
<dbReference type="GeneID" id="24095489"/>
<keyword evidence="5" id="KW-1185">Reference proteome</keyword>
<dbReference type="AlphaFoldDB" id="J4G207"/>
<dbReference type="InParanoid" id="J4G207"/>
<keyword evidence="1" id="KW-0862">Zinc</keyword>
<dbReference type="InterPro" id="IPR000571">
    <property type="entry name" value="Znf_CCCH"/>
</dbReference>
<dbReference type="Gene3D" id="3.30.1370.210">
    <property type="match status" value="1"/>
</dbReference>
<gene>
    <name evidence="4" type="ORF">FIBRA_02613</name>
</gene>
<feature type="region of interest" description="Disordered" evidence="2">
    <location>
        <begin position="395"/>
        <end position="416"/>
    </location>
</feature>
<evidence type="ECO:0000256" key="1">
    <source>
        <dbReference type="PROSITE-ProRule" id="PRU00723"/>
    </source>
</evidence>
<keyword evidence="1" id="KW-0479">Metal-binding</keyword>
<feature type="zinc finger region" description="C3H1-type" evidence="1">
    <location>
        <begin position="454"/>
        <end position="481"/>
    </location>
</feature>
<dbReference type="HOGENOM" id="CLU_401773_0_0_1"/>
<feature type="domain" description="C3H1-type" evidence="3">
    <location>
        <begin position="454"/>
        <end position="481"/>
    </location>
</feature>
<dbReference type="InterPro" id="IPR011990">
    <property type="entry name" value="TPR-like_helical_dom_sf"/>
</dbReference>
<name>J4G207_9APHY</name>
<dbReference type="SUPFAM" id="SSF48452">
    <property type="entry name" value="TPR-like"/>
    <property type="match status" value="1"/>
</dbReference>
<reference evidence="4 5" key="1">
    <citation type="journal article" date="2012" name="Appl. Environ. Microbiol.">
        <title>Short-read sequencing for genomic analysis of the brown rot fungus Fibroporia radiculosa.</title>
        <authorList>
            <person name="Tang J.D."/>
            <person name="Perkins A.D."/>
            <person name="Sonstegard T.S."/>
            <person name="Schroeder S.G."/>
            <person name="Burgess S.C."/>
            <person name="Diehl S.V."/>
        </authorList>
    </citation>
    <scope>NUCLEOTIDE SEQUENCE [LARGE SCALE GENOMIC DNA]</scope>
    <source>
        <strain evidence="4 5">TFFH 294</strain>
    </source>
</reference>
<dbReference type="STRING" id="599839.J4G207"/>
<keyword evidence="1" id="KW-0863">Zinc-finger</keyword>
<evidence type="ECO:0000313" key="4">
    <source>
        <dbReference type="EMBL" id="CCM00578.1"/>
    </source>
</evidence>
<feature type="zinc finger region" description="C3H1-type" evidence="1">
    <location>
        <begin position="420"/>
        <end position="447"/>
    </location>
</feature>
<organism evidence="4 5">
    <name type="scientific">Fibroporia radiculosa</name>
    <dbReference type="NCBI Taxonomy" id="599839"/>
    <lineage>
        <taxon>Eukaryota</taxon>
        <taxon>Fungi</taxon>
        <taxon>Dikarya</taxon>
        <taxon>Basidiomycota</taxon>
        <taxon>Agaricomycotina</taxon>
        <taxon>Agaricomycetes</taxon>
        <taxon>Polyporales</taxon>
        <taxon>Fibroporiaceae</taxon>
        <taxon>Fibroporia</taxon>
    </lineage>
</organism>
<dbReference type="OrthoDB" id="245563at2759"/>
<dbReference type="GO" id="GO:0008270">
    <property type="term" value="F:zinc ion binding"/>
    <property type="evidence" value="ECO:0007669"/>
    <property type="project" value="UniProtKB-KW"/>
</dbReference>
<dbReference type="Gene3D" id="1.25.40.10">
    <property type="entry name" value="Tetratricopeptide repeat domain"/>
    <property type="match status" value="1"/>
</dbReference>
<accession>J4G207</accession>
<sequence length="636" mass="72123">MQQGIPASSISDSSSASTESGDNSKRTILLLSLDKENRFEELHSQLYVDLRKNAIVKEAVNPKAAKKHLSTSPSPFAVIVTHSSIAKHDPLTKRTIGYAHSGGRAIFGFQFGNKLELGNILPFFQKWGYDWAAGDYHRITFTLNSAGIPSPLRSTEFFDAYSMKAVHLKNVMRKHAVYVPMRTSYLESLVFDPDLLLDSMLEEFPAVWAPMGSEMCGVSISPGDLGPRTGHSSLTVDHRGIMPAKEFQSERPLPFKKERARRPREDEVASRAVIRASSSRPRRMEAEKLKEKGRFDKAANMYLGAAMVYGPRPVYLTNLTAALLKIKPYPEAVSAASRALYYEPMNLKARYRRAMANELDFDLGDLNLRHVLRQDPSSEPTRIALGEALSILSRAGDDDDSEDAASNISTESGSSEFLHGGNGIPCRYLNHEGCRRGSHCRFKHAPDAKNIRDKLGRNVCFLWLIGHCRFRDCCYYAHDETYLPDDVFWNSDAPRKTDARVSMFKEDPGPRMQQDCFEAYAVIHNWRFDRWIQVDYYDQDSSNDESGPAVYTDTIQRNREFQTANKMVGPRFGHHMDKFKDDDEKMDNYNDFMESGIDEQAENFGFARDEARELLCQGIKPWDDDAWDVLHALQDM</sequence>
<dbReference type="EMBL" id="HE796991">
    <property type="protein sequence ID" value="CCM00578.1"/>
    <property type="molecule type" value="Genomic_DNA"/>
</dbReference>
<evidence type="ECO:0000256" key="2">
    <source>
        <dbReference type="SAM" id="MobiDB-lite"/>
    </source>
</evidence>
<feature type="compositionally biased region" description="Low complexity" evidence="2">
    <location>
        <begin position="8"/>
        <end position="21"/>
    </location>
</feature>
<feature type="region of interest" description="Disordered" evidence="2">
    <location>
        <begin position="1"/>
        <end position="22"/>
    </location>
</feature>
<dbReference type="RefSeq" id="XP_012179861.1">
    <property type="nucleotide sequence ID" value="XM_012324471.1"/>
</dbReference>
<dbReference type="Proteomes" id="UP000006352">
    <property type="component" value="Unassembled WGS sequence"/>
</dbReference>